<feature type="modified residue" description="N6-(pyridoxal phosphate)lysine" evidence="11">
    <location>
        <position position="209"/>
    </location>
</feature>
<dbReference type="PIRSF" id="PIRSF001434">
    <property type="entry name" value="CGS"/>
    <property type="match status" value="1"/>
</dbReference>
<evidence type="ECO:0000256" key="5">
    <source>
        <dbReference type="ARBA" id="ARBA00022898"/>
    </source>
</evidence>
<dbReference type="InterPro" id="IPR054542">
    <property type="entry name" value="Cys_met_metab_PP"/>
</dbReference>
<keyword evidence="6 13" id="KW-0456">Lyase</keyword>
<comment type="similarity">
    <text evidence="2">Belongs to the trans-sulfuration enzymes family. L-methionine gamma-lyase subfamily.</text>
</comment>
<reference evidence="13 14" key="1">
    <citation type="submission" date="2018-06" db="EMBL/GenBank/DDBJ databases">
        <title>Genomic Encyclopedia of Type Strains, Phase IV (KMG-IV): sequencing the most valuable type-strain genomes for metagenomic binning, comparative biology and taxonomic classification.</title>
        <authorList>
            <person name="Goeker M."/>
        </authorList>
    </citation>
    <scope>NUCLEOTIDE SEQUENCE [LARGE SCALE GENOMIC DNA]</scope>
    <source>
        <strain evidence="13 14">DSM 5</strain>
    </source>
</reference>
<dbReference type="EC" id="4.4.1.11" evidence="3"/>
<evidence type="ECO:0000313" key="13">
    <source>
        <dbReference type="EMBL" id="PZX06939.1"/>
    </source>
</evidence>
<dbReference type="Proteomes" id="UP000248646">
    <property type="component" value="Unassembled WGS sequence"/>
</dbReference>
<dbReference type="Gene3D" id="3.40.640.10">
    <property type="entry name" value="Type I PLP-dependent aspartate aminotransferase-like (Major domain)"/>
    <property type="match status" value="1"/>
</dbReference>
<dbReference type="InterPro" id="IPR006237">
    <property type="entry name" value="L-Met_gamma_lys"/>
</dbReference>
<dbReference type="NCBIfam" id="TIGR01328">
    <property type="entry name" value="met_gam_lyase"/>
    <property type="match status" value="1"/>
</dbReference>
<dbReference type="FunFam" id="3.90.1150.10:FF:000033">
    <property type="entry name" value="Cystathionine gamma-synthase"/>
    <property type="match status" value="1"/>
</dbReference>
<protein>
    <recommendedName>
        <fullName evidence="4">L-methionine gamma-lyase</fullName>
        <ecNumber evidence="3">4.4.1.11</ecNumber>
        <ecNumber evidence="7">4.4.1.2</ecNumber>
    </recommendedName>
    <alternativeName>
        <fullName evidence="8">Homocysteine desulfhydrase</fullName>
    </alternativeName>
</protein>
<dbReference type="GO" id="GO:0019346">
    <property type="term" value="P:transsulfuration"/>
    <property type="evidence" value="ECO:0007669"/>
    <property type="project" value="InterPro"/>
</dbReference>
<evidence type="ECO:0000256" key="9">
    <source>
        <dbReference type="ARBA" id="ARBA00048780"/>
    </source>
</evidence>
<evidence type="ECO:0000256" key="8">
    <source>
        <dbReference type="ARBA" id="ARBA00047199"/>
    </source>
</evidence>
<dbReference type="Pfam" id="PF01053">
    <property type="entry name" value="Cys_Met_Meta_PP"/>
    <property type="match status" value="1"/>
</dbReference>
<dbReference type="CDD" id="cd00614">
    <property type="entry name" value="CGS_like"/>
    <property type="match status" value="1"/>
</dbReference>
<evidence type="ECO:0000256" key="7">
    <source>
        <dbReference type="ARBA" id="ARBA00047175"/>
    </source>
</evidence>
<dbReference type="PROSITE" id="PS00868">
    <property type="entry name" value="CYS_MET_METAB_PP"/>
    <property type="match status" value="1"/>
</dbReference>
<evidence type="ECO:0000256" key="12">
    <source>
        <dbReference type="RuleBase" id="RU362118"/>
    </source>
</evidence>
<comment type="catalytic activity">
    <reaction evidence="10">
        <text>L-methionine + H2O = methanethiol + 2-oxobutanoate + NH4(+)</text>
        <dbReference type="Rhea" id="RHEA:23800"/>
        <dbReference type="ChEBI" id="CHEBI:15377"/>
        <dbReference type="ChEBI" id="CHEBI:16007"/>
        <dbReference type="ChEBI" id="CHEBI:16763"/>
        <dbReference type="ChEBI" id="CHEBI:28938"/>
        <dbReference type="ChEBI" id="CHEBI:57844"/>
        <dbReference type="EC" id="4.4.1.11"/>
    </reaction>
    <physiologicalReaction direction="left-to-right" evidence="10">
        <dbReference type="Rhea" id="RHEA:23801"/>
    </physiologicalReaction>
</comment>
<dbReference type="GO" id="GO:0030170">
    <property type="term" value="F:pyridoxal phosphate binding"/>
    <property type="evidence" value="ECO:0007669"/>
    <property type="project" value="InterPro"/>
</dbReference>
<comment type="cofactor">
    <cofactor evidence="1 12">
        <name>pyridoxal 5'-phosphate</name>
        <dbReference type="ChEBI" id="CHEBI:597326"/>
    </cofactor>
</comment>
<gene>
    <name evidence="13" type="ORF">C7437_10140</name>
</gene>
<dbReference type="GO" id="GO:0047982">
    <property type="term" value="F:homocysteine desulfhydrase activity"/>
    <property type="evidence" value="ECO:0007669"/>
    <property type="project" value="UniProtKB-EC"/>
</dbReference>
<dbReference type="RefSeq" id="WP_111437638.1">
    <property type="nucleotide sequence ID" value="NZ_QKZI01000001.1"/>
</dbReference>
<name>A0A2W7N8S2_9BACI</name>
<evidence type="ECO:0000313" key="14">
    <source>
        <dbReference type="Proteomes" id="UP000248646"/>
    </source>
</evidence>
<dbReference type="PANTHER" id="PTHR11808">
    <property type="entry name" value="TRANS-SULFURATION ENZYME FAMILY MEMBER"/>
    <property type="match status" value="1"/>
</dbReference>
<dbReference type="PANTHER" id="PTHR11808:SF80">
    <property type="entry name" value="CYSTATHIONINE GAMMA-LYASE"/>
    <property type="match status" value="1"/>
</dbReference>
<sequence>MNKGDYQKETMCVHSSYQSVDHKDSLAVPLYQTSTFTFESAEQGARRFAGEEEGGIYSRLGNPTVAVLEEQIAVLEHGGGALAFGSGMAAVSAILVHLTKSGDHILCTRGIYGCTFGLLTILKEKYAIEHDLKKLTTEEEIEASIKPNTVCIYIETPINPTMEIVDIELVVRVAKKHGIKVVVDNTFSSPYLQTPLDLGVDFVVHSATKYINGHGDVIAGLLVGKNKDEVNQIRKTMQKDYGGIISPFDAWLIIRGIKTMHIRMDRHSKNAEQILIFLKSSSIIEHIYYPFDKENPQYEIAKKQMSAGGGLISFTVKGGLQNAQKLLNELKLIKIAVSLGDAETLIQHPSTMTHSGVPEKERLEMGISDGLLRLSVGLENANDIIHDLQQALAKI</sequence>
<evidence type="ECO:0000256" key="3">
    <source>
        <dbReference type="ARBA" id="ARBA00012222"/>
    </source>
</evidence>
<dbReference type="InterPro" id="IPR015421">
    <property type="entry name" value="PyrdxlP-dep_Trfase_major"/>
</dbReference>
<evidence type="ECO:0000256" key="6">
    <source>
        <dbReference type="ARBA" id="ARBA00023239"/>
    </source>
</evidence>
<dbReference type="OrthoDB" id="9803887at2"/>
<dbReference type="FunFam" id="3.40.640.10:FF:000046">
    <property type="entry name" value="Cystathionine gamma-lyase"/>
    <property type="match status" value="1"/>
</dbReference>
<evidence type="ECO:0000256" key="4">
    <source>
        <dbReference type="ARBA" id="ARBA00019040"/>
    </source>
</evidence>
<dbReference type="InterPro" id="IPR000277">
    <property type="entry name" value="Cys/Met-Metab_PyrdxlP-dep_enz"/>
</dbReference>
<keyword evidence="5 11" id="KW-0663">Pyridoxal phosphate</keyword>
<dbReference type="InterPro" id="IPR015424">
    <property type="entry name" value="PyrdxlP-dep_Trfase"/>
</dbReference>
<dbReference type="InterPro" id="IPR015422">
    <property type="entry name" value="PyrdxlP-dep_Trfase_small"/>
</dbReference>
<dbReference type="AlphaFoldDB" id="A0A2W7N8S2"/>
<evidence type="ECO:0000256" key="2">
    <source>
        <dbReference type="ARBA" id="ARBA00008667"/>
    </source>
</evidence>
<dbReference type="GO" id="GO:0009086">
    <property type="term" value="P:methionine biosynthetic process"/>
    <property type="evidence" value="ECO:0007669"/>
    <property type="project" value="UniProtKB-ARBA"/>
</dbReference>
<comment type="caution">
    <text evidence="13">The sequence shown here is derived from an EMBL/GenBank/DDBJ whole genome shotgun (WGS) entry which is preliminary data.</text>
</comment>
<dbReference type="EC" id="4.4.1.2" evidence="7"/>
<dbReference type="Gene3D" id="3.90.1150.10">
    <property type="entry name" value="Aspartate Aminotransferase, domain 1"/>
    <property type="match status" value="1"/>
</dbReference>
<evidence type="ECO:0000256" key="1">
    <source>
        <dbReference type="ARBA" id="ARBA00001933"/>
    </source>
</evidence>
<dbReference type="SUPFAM" id="SSF53383">
    <property type="entry name" value="PLP-dependent transferases"/>
    <property type="match status" value="1"/>
</dbReference>
<keyword evidence="14" id="KW-1185">Reference proteome</keyword>
<organism evidence="13 14">
    <name type="scientific">Psychrobacillus insolitus</name>
    <dbReference type="NCBI Taxonomy" id="1461"/>
    <lineage>
        <taxon>Bacteria</taxon>
        <taxon>Bacillati</taxon>
        <taxon>Bacillota</taxon>
        <taxon>Bacilli</taxon>
        <taxon>Bacillales</taxon>
        <taxon>Bacillaceae</taxon>
        <taxon>Psychrobacillus</taxon>
    </lineage>
</organism>
<dbReference type="GO" id="GO:0005737">
    <property type="term" value="C:cytoplasm"/>
    <property type="evidence" value="ECO:0007669"/>
    <property type="project" value="TreeGrafter"/>
</dbReference>
<dbReference type="EMBL" id="QKZI01000001">
    <property type="protein sequence ID" value="PZX06939.1"/>
    <property type="molecule type" value="Genomic_DNA"/>
</dbReference>
<dbReference type="GO" id="GO:0018826">
    <property type="term" value="F:methionine gamma-lyase activity"/>
    <property type="evidence" value="ECO:0007669"/>
    <property type="project" value="UniProtKB-EC"/>
</dbReference>
<comment type="catalytic activity">
    <reaction evidence="9">
        <text>L-homocysteine + H2O = 2-oxobutanoate + hydrogen sulfide + NH4(+) + H(+)</text>
        <dbReference type="Rhea" id="RHEA:14501"/>
        <dbReference type="ChEBI" id="CHEBI:15377"/>
        <dbReference type="ChEBI" id="CHEBI:15378"/>
        <dbReference type="ChEBI" id="CHEBI:16763"/>
        <dbReference type="ChEBI" id="CHEBI:28938"/>
        <dbReference type="ChEBI" id="CHEBI:29919"/>
        <dbReference type="ChEBI" id="CHEBI:58199"/>
        <dbReference type="EC" id="4.4.1.2"/>
    </reaction>
    <physiologicalReaction direction="left-to-right" evidence="9">
        <dbReference type="Rhea" id="RHEA:14502"/>
    </physiologicalReaction>
</comment>
<evidence type="ECO:0000256" key="10">
    <source>
        <dbReference type="ARBA" id="ARBA00052699"/>
    </source>
</evidence>
<evidence type="ECO:0000256" key="11">
    <source>
        <dbReference type="PIRSR" id="PIRSR001434-2"/>
    </source>
</evidence>
<accession>A0A2W7N8S2</accession>
<proteinExistence type="inferred from homology"/>